<sequence>MNRLAIIIPYYKLNYFKHTLDSLCLQTDKRFSIYIGDDCSPQDPKSLLRAYEGQLTFVYKKFQNNLGGNHLTKQWDRCVELSEKEDWLMILGDDDTISENYVEAFYENLKIAEEKSIEVIRFASKLINEEGSDISQLFINPELELAAKSYMRTFKGDGRSTLTEHIFSRRTYEKNGFKEFPVAFGSDNVAWLEFPEMGEILSINNAFASIRISREHLSSKGDEKLNLRRKQGIYLFNRYIISNYSKYFTIDDQFLILKKAYKNLRTSDRSILKAVDFCILIIRKMGFSKTLQIIKVNKY</sequence>
<dbReference type="PANTHER" id="PTHR22916:SF3">
    <property type="entry name" value="UDP-GLCNAC:BETAGAL BETA-1,3-N-ACETYLGLUCOSAMINYLTRANSFERASE-LIKE PROTEIN 1"/>
    <property type="match status" value="1"/>
</dbReference>
<dbReference type="InterPro" id="IPR029044">
    <property type="entry name" value="Nucleotide-diphossugar_trans"/>
</dbReference>
<dbReference type="InterPro" id="IPR001173">
    <property type="entry name" value="Glyco_trans_2-like"/>
</dbReference>
<evidence type="ECO:0000259" key="1">
    <source>
        <dbReference type="Pfam" id="PF00535"/>
    </source>
</evidence>
<evidence type="ECO:0000313" key="2">
    <source>
        <dbReference type="EMBL" id="MDW8549813.1"/>
    </source>
</evidence>
<name>A0ABU4JJU0_9FLAO</name>
<dbReference type="PANTHER" id="PTHR22916">
    <property type="entry name" value="GLYCOSYLTRANSFERASE"/>
    <property type="match status" value="1"/>
</dbReference>
<dbReference type="Proteomes" id="UP001204439">
    <property type="component" value="Unassembled WGS sequence"/>
</dbReference>
<keyword evidence="3" id="KW-1185">Reference proteome</keyword>
<gene>
    <name evidence="2" type="ORF">NG800_012885</name>
</gene>
<reference evidence="2 3" key="1">
    <citation type="submission" date="2023-11" db="EMBL/GenBank/DDBJ databases">
        <title>First isolation, identification, and characterization of non-pathogenic Epilithonimonas ginsengisoli isolated from diseased farmed rainbow trout (Oncorhynchus mykiss) in Chile.</title>
        <authorList>
            <person name="Miranda C.D."/>
            <person name="Irgang R."/>
            <person name="Concha C."/>
            <person name="Rojas R."/>
            <person name="Avendano R."/>
        </authorList>
    </citation>
    <scope>NUCLEOTIDE SEQUENCE [LARGE SCALE GENOMIC DNA]</scope>
    <source>
        <strain evidence="2 3">FP99</strain>
    </source>
</reference>
<keyword evidence="2" id="KW-0328">Glycosyltransferase</keyword>
<proteinExistence type="predicted"/>
<dbReference type="SUPFAM" id="SSF53448">
    <property type="entry name" value="Nucleotide-diphospho-sugar transferases"/>
    <property type="match status" value="1"/>
</dbReference>
<dbReference type="EMBL" id="JAMXLT020000022">
    <property type="protein sequence ID" value="MDW8549813.1"/>
    <property type="molecule type" value="Genomic_DNA"/>
</dbReference>
<feature type="domain" description="Glycosyltransferase 2-like" evidence="1">
    <location>
        <begin position="6"/>
        <end position="111"/>
    </location>
</feature>
<dbReference type="Gene3D" id="3.90.550.10">
    <property type="entry name" value="Spore Coat Polysaccharide Biosynthesis Protein SpsA, Chain A"/>
    <property type="match status" value="1"/>
</dbReference>
<dbReference type="Pfam" id="PF00535">
    <property type="entry name" value="Glycos_transf_2"/>
    <property type="match status" value="1"/>
</dbReference>
<keyword evidence="2" id="KW-0808">Transferase</keyword>
<evidence type="ECO:0000313" key="3">
    <source>
        <dbReference type="Proteomes" id="UP001204439"/>
    </source>
</evidence>
<protein>
    <submittedName>
        <fullName evidence="2">Glycosyltransferase family A protein</fullName>
        <ecNumber evidence="2">2.4.-.-</ecNumber>
    </submittedName>
</protein>
<accession>A0ABU4JJU0</accession>
<dbReference type="GO" id="GO:0016757">
    <property type="term" value="F:glycosyltransferase activity"/>
    <property type="evidence" value="ECO:0007669"/>
    <property type="project" value="UniProtKB-KW"/>
</dbReference>
<dbReference type="CDD" id="cd00761">
    <property type="entry name" value="Glyco_tranf_GTA_type"/>
    <property type="match status" value="1"/>
</dbReference>
<dbReference type="RefSeq" id="WP_165596623.1">
    <property type="nucleotide sequence ID" value="NZ_JAMXLT020000022.1"/>
</dbReference>
<organism evidence="2 3">
    <name type="scientific">Epilithonimonas ginsengisoli</name>
    <dbReference type="NCBI Taxonomy" id="1245592"/>
    <lineage>
        <taxon>Bacteria</taxon>
        <taxon>Pseudomonadati</taxon>
        <taxon>Bacteroidota</taxon>
        <taxon>Flavobacteriia</taxon>
        <taxon>Flavobacteriales</taxon>
        <taxon>Weeksellaceae</taxon>
        <taxon>Chryseobacterium group</taxon>
        <taxon>Epilithonimonas</taxon>
    </lineage>
</organism>
<dbReference type="EC" id="2.4.-.-" evidence="2"/>
<comment type="caution">
    <text evidence="2">The sequence shown here is derived from an EMBL/GenBank/DDBJ whole genome shotgun (WGS) entry which is preliminary data.</text>
</comment>